<dbReference type="InterPro" id="IPR044053">
    <property type="entry name" value="AsaB-like"/>
</dbReference>
<evidence type="ECO:0000313" key="3">
    <source>
        <dbReference type="EMBL" id="EKM50105.1"/>
    </source>
</evidence>
<accession>K5VTH6</accession>
<evidence type="ECO:0000256" key="2">
    <source>
        <dbReference type="SAM" id="MobiDB-lite"/>
    </source>
</evidence>
<proteinExistence type="inferred from homology"/>
<reference evidence="3 4" key="1">
    <citation type="journal article" date="2012" name="BMC Genomics">
        <title>Comparative genomics of the white-rot fungi, Phanerochaete carnosa and P. chrysosporium, to elucidate the genetic basis of the distinct wood types they colonize.</title>
        <authorList>
            <person name="Suzuki H."/>
            <person name="MacDonald J."/>
            <person name="Syed K."/>
            <person name="Salamov A."/>
            <person name="Hori C."/>
            <person name="Aerts A."/>
            <person name="Henrissat B."/>
            <person name="Wiebenga A."/>
            <person name="vanKuyk P.A."/>
            <person name="Barry K."/>
            <person name="Lindquist E."/>
            <person name="LaButti K."/>
            <person name="Lapidus A."/>
            <person name="Lucas S."/>
            <person name="Coutinho P."/>
            <person name="Gong Y."/>
            <person name="Samejima M."/>
            <person name="Mahadevan R."/>
            <person name="Abou-Zaid M."/>
            <person name="de Vries R.P."/>
            <person name="Igarashi K."/>
            <person name="Yadav J.S."/>
            <person name="Grigoriev I.V."/>
            <person name="Master E.R."/>
        </authorList>
    </citation>
    <scope>NUCLEOTIDE SEQUENCE [LARGE SCALE GENOMIC DNA]</scope>
    <source>
        <strain evidence="3 4">HHB-10118-sp</strain>
    </source>
</reference>
<dbReference type="AlphaFoldDB" id="K5VTH6"/>
<dbReference type="PANTHER" id="PTHR34598">
    <property type="entry name" value="BLL6449 PROTEIN"/>
    <property type="match status" value="1"/>
</dbReference>
<comment type="similarity">
    <text evidence="1">Belongs to the asaB hydroxylase/desaturase family.</text>
</comment>
<dbReference type="PANTHER" id="PTHR34598:SF3">
    <property type="entry name" value="OXIDOREDUCTASE AN1597"/>
    <property type="match status" value="1"/>
</dbReference>
<dbReference type="OrthoDB" id="412788at2759"/>
<evidence type="ECO:0000313" key="4">
    <source>
        <dbReference type="Proteomes" id="UP000008370"/>
    </source>
</evidence>
<feature type="compositionally biased region" description="Basic and acidic residues" evidence="2">
    <location>
        <begin position="37"/>
        <end position="47"/>
    </location>
</feature>
<gene>
    <name evidence="3" type="ORF">PHACADRAFT_213867</name>
</gene>
<dbReference type="InParanoid" id="K5VTH6"/>
<evidence type="ECO:0008006" key="5">
    <source>
        <dbReference type="Google" id="ProtNLM"/>
    </source>
</evidence>
<keyword evidence="4" id="KW-1185">Reference proteome</keyword>
<protein>
    <recommendedName>
        <fullName evidence="5">Methyltransferase</fullName>
    </recommendedName>
</protein>
<feature type="region of interest" description="Disordered" evidence="2">
    <location>
        <begin position="19"/>
        <end position="47"/>
    </location>
</feature>
<evidence type="ECO:0000256" key="1">
    <source>
        <dbReference type="ARBA" id="ARBA00023604"/>
    </source>
</evidence>
<dbReference type="NCBIfam" id="NF041278">
    <property type="entry name" value="CmcJ_NvfI_EfuI"/>
    <property type="match status" value="1"/>
</dbReference>
<name>K5VTH6_PHACS</name>
<dbReference type="EMBL" id="JH930479">
    <property type="protein sequence ID" value="EKM50105.1"/>
    <property type="molecule type" value="Genomic_DNA"/>
</dbReference>
<dbReference type="GeneID" id="18913433"/>
<sequence>MTVAVLAPRDVPTTLNYYVPDPETDESPRIYIQDPPAGKKKDNLGREPHDVVVRDARGKEKEYDLSLDTSGFQFVKHVSQEKNFEDEERIKDAYYKELEELLKKETGAKRVLVFDHTLRRTEPDFVSPTGKLIRGAADFVHIDQTYDAAVERVHRHLGDEAERILKGRVRIINVWRPIRNPVAHRPLTVSDWRTVDKEHDLVPVRFVHPDQRPNAGIYAAHYNPNHKWYYLSDQTPDEVTLIKCYDSEVDRARFTPHTAFLDKTSPKDAPHRESIEARCLVFDTE</sequence>
<dbReference type="RefSeq" id="XP_007401297.1">
    <property type="nucleotide sequence ID" value="XM_007401235.1"/>
</dbReference>
<dbReference type="HOGENOM" id="CLU_042688_2_0_1"/>
<dbReference type="KEGG" id="pco:PHACADRAFT_213867"/>
<organism evidence="3 4">
    <name type="scientific">Phanerochaete carnosa (strain HHB-10118-sp)</name>
    <name type="common">White-rot fungus</name>
    <name type="synonym">Peniophora carnosa</name>
    <dbReference type="NCBI Taxonomy" id="650164"/>
    <lineage>
        <taxon>Eukaryota</taxon>
        <taxon>Fungi</taxon>
        <taxon>Dikarya</taxon>
        <taxon>Basidiomycota</taxon>
        <taxon>Agaricomycotina</taxon>
        <taxon>Agaricomycetes</taxon>
        <taxon>Polyporales</taxon>
        <taxon>Phanerochaetaceae</taxon>
        <taxon>Phanerochaete</taxon>
    </lineage>
</organism>
<dbReference type="Proteomes" id="UP000008370">
    <property type="component" value="Unassembled WGS sequence"/>
</dbReference>
<dbReference type="GO" id="GO:0016491">
    <property type="term" value="F:oxidoreductase activity"/>
    <property type="evidence" value="ECO:0007669"/>
    <property type="project" value="InterPro"/>
</dbReference>